<evidence type="ECO:0000313" key="2">
    <source>
        <dbReference type="Proteomes" id="UP001554047"/>
    </source>
</evidence>
<protein>
    <submittedName>
        <fullName evidence="1">Aldo/keto reductase</fullName>
    </submittedName>
</protein>
<proteinExistence type="predicted"/>
<dbReference type="RefSeq" id="WP_005236154.1">
    <property type="nucleotide sequence ID" value="NZ_JARJAP010000023.1"/>
</dbReference>
<reference evidence="1 2" key="1">
    <citation type="submission" date="2024-05" db="EMBL/GenBank/DDBJ databases">
        <title>Human gut microbiome strain richness.</title>
        <authorList>
            <person name="Chen-Liaw A."/>
        </authorList>
    </citation>
    <scope>NUCLEOTIDE SEQUENCE [LARGE SCALE GENOMIC DNA]</scope>
    <source>
        <strain evidence="1 2">J1100102st1_G3_J1100102_180507</strain>
    </source>
</reference>
<gene>
    <name evidence="1" type="ORF">AB1I55_14435</name>
</gene>
<keyword evidence="2" id="KW-1185">Reference proteome</keyword>
<sequence>MTASIYRTVTNEIVKGEIIKSQSQQDMLIIQDKKGYFHVVEPIPATTTSTPHRTKD</sequence>
<dbReference type="EMBL" id="JBFDTB010000029">
    <property type="protein sequence ID" value="MEW3467296.1"/>
    <property type="molecule type" value="Genomic_DNA"/>
</dbReference>
<comment type="caution">
    <text evidence="1">The sequence shown here is derived from an EMBL/GenBank/DDBJ whole genome shotgun (WGS) entry which is preliminary data.</text>
</comment>
<dbReference type="Proteomes" id="UP001554047">
    <property type="component" value="Unassembled WGS sequence"/>
</dbReference>
<accession>A0ABV3MFR8</accession>
<organism evidence="1 2">
    <name type="scientific">Enterococcus entomosocium</name>
    <dbReference type="NCBI Taxonomy" id="3034352"/>
    <lineage>
        <taxon>Bacteria</taxon>
        <taxon>Bacillati</taxon>
        <taxon>Bacillota</taxon>
        <taxon>Bacilli</taxon>
        <taxon>Lactobacillales</taxon>
        <taxon>Enterococcaceae</taxon>
        <taxon>Enterococcus</taxon>
    </lineage>
</organism>
<evidence type="ECO:0000313" key="1">
    <source>
        <dbReference type="EMBL" id="MEW3467296.1"/>
    </source>
</evidence>
<dbReference type="GeneID" id="91576280"/>
<name>A0ABV3MFR8_9ENTE</name>